<proteinExistence type="predicted"/>
<keyword evidence="3" id="KW-1185">Reference proteome</keyword>
<dbReference type="KEGG" id="ptm:GSPATT00013772001"/>
<evidence type="ECO:0000313" key="2">
    <source>
        <dbReference type="EMBL" id="CAK78342.1"/>
    </source>
</evidence>
<keyword evidence="1" id="KW-0812">Transmembrane</keyword>
<dbReference type="GeneID" id="5031523"/>
<dbReference type="Proteomes" id="UP000000600">
    <property type="component" value="Unassembled WGS sequence"/>
</dbReference>
<evidence type="ECO:0008006" key="4">
    <source>
        <dbReference type="Google" id="ProtNLM"/>
    </source>
</evidence>
<sequence>MNLLEKITYIITRLLFFQIRCFAITLNDSLPIQKYNLLENEKIFSHYQIGAFPLDNQTQQDYTDIEFPLIDYKQTIKTGSLMVKNVQPININDQELAIMTIIDDEMICLLQLNTYSVNDELRYLNCSIRFKFESNHCFQVYQISNDQLLIICQKDANTIYLYLQNFDNQVINQYELSIIQNCKVNSAFQDSFIIIYQSDCIDSRDYTDCQQTELVILKIEEGQIKSYYKKQLAQISATKNIDIEKTGKLREIQICFTKNLVFVFTKGVYYCNVFNQDQCYQIKSIYQYSTIVKVYNSCSKSNVLEYTDKGEWYFKRFLIDLNNLNYKDYVNSGIIQNKLLVFSKDDLYIIASSRIYNKRKIQVQTTIPIANLSYFALLDVEGKLQIYQMNYQRYYYTYSRQLQLIAFLPNSFYEVNTNLIIIQMEKYDSQNPPFLIGDKEIEIYHRNFETNLSINRNQIQRSIPFQILKIERNGRFVNYQQQTRGFQCKYNNKVTYINLWFFEKMDLLQILILELKSTIQINVCSQGRLMNHFAIPLHQNFIGIVVNEEYLQLLIVYQNELNLYQLIDMELVSRQIRLEEKIIKILNNKKSISLILDDCKIILLSSDSINSYIEYFQYNGDNCTEIQFLADKQLTITHDQIIKYNSEKIIQIINLPYKVFQVSFCDNLQPSFFLIFYELQQMVNISLFFDYQEKVEKLYDLPLHNFQIKIPLNYQYQNSYLMILAYNNEFDDVLLIYNCRETSIESLVWITQLDQNEKQFFGFINSNLDFFYIKNKSIVIQNINHIQIILEEYENNFQSFIPFLTFNFILESQLQHIKKQANIEVKQYFINSNQSLALLKEDFIEIDSKGYINLINIYGIINYIAILENSEQGIIHPLTLSNPNEILECLSYSNNLCLQSDSVFMLRYQEQILKLQLDKAIMNDCLIFFDKQLDIYSIIELQDFQGWISISITKLKFEILQTKGQVSINKTLEQTSIILMAQVVQILNVEGLIILIQDYIDGYLVMEGQYHSQKIEFRLSFPYFTCDTFFITNGTYFFMAGNNQYLQLKVFSFKNIDQNLTCQTLFSQELEMSQIMTELHFSELQLELSIIKILAVDFDSHSLKFQAILFLTDFFAFSFSLHYNIDQQIVMEMQIQSLFRYSNQSKFNNMIYLDQNFIIIKVSNTSSSSLLIYDLNLTSQKKELDAIQLIPDQTYTLIEKFNETHHVILQHDKDILQVQFIQLSKYQIKCFNQCNFAMTLQLQNDCSSIIVKAKQQNDMALVNYNYIIILLICFLCIIKTTLHRKH</sequence>
<dbReference type="EMBL" id="CT868307">
    <property type="protein sequence ID" value="CAK78342.1"/>
    <property type="molecule type" value="Genomic_DNA"/>
</dbReference>
<dbReference type="RefSeq" id="XP_001445739.1">
    <property type="nucleotide sequence ID" value="XM_001445702.1"/>
</dbReference>
<feature type="transmembrane region" description="Helical" evidence="1">
    <location>
        <begin position="1264"/>
        <end position="1282"/>
    </location>
</feature>
<keyword evidence="1" id="KW-0472">Membrane</keyword>
<gene>
    <name evidence="2" type="ORF">GSPATT00013772001</name>
</gene>
<evidence type="ECO:0000313" key="3">
    <source>
        <dbReference type="Proteomes" id="UP000000600"/>
    </source>
</evidence>
<accession>A0D5M5</accession>
<protein>
    <recommendedName>
        <fullName evidence="4">Transmembrane protein</fullName>
    </recommendedName>
</protein>
<reference evidence="2 3" key="1">
    <citation type="journal article" date="2006" name="Nature">
        <title>Global trends of whole-genome duplications revealed by the ciliate Paramecium tetraurelia.</title>
        <authorList>
            <consortium name="Genoscope"/>
            <person name="Aury J.-M."/>
            <person name="Jaillon O."/>
            <person name="Duret L."/>
            <person name="Noel B."/>
            <person name="Jubin C."/>
            <person name="Porcel B.M."/>
            <person name="Segurens B."/>
            <person name="Daubin V."/>
            <person name="Anthouard V."/>
            <person name="Aiach N."/>
            <person name="Arnaiz O."/>
            <person name="Billaut A."/>
            <person name="Beisson J."/>
            <person name="Blanc I."/>
            <person name="Bouhouche K."/>
            <person name="Camara F."/>
            <person name="Duharcourt S."/>
            <person name="Guigo R."/>
            <person name="Gogendeau D."/>
            <person name="Katinka M."/>
            <person name="Keller A.-M."/>
            <person name="Kissmehl R."/>
            <person name="Klotz C."/>
            <person name="Koll F."/>
            <person name="Le Moue A."/>
            <person name="Lepere C."/>
            <person name="Malinsky S."/>
            <person name="Nowacki M."/>
            <person name="Nowak J.K."/>
            <person name="Plattner H."/>
            <person name="Poulain J."/>
            <person name="Ruiz F."/>
            <person name="Serrano V."/>
            <person name="Zagulski M."/>
            <person name="Dessen P."/>
            <person name="Betermier M."/>
            <person name="Weissenbach J."/>
            <person name="Scarpelli C."/>
            <person name="Schachter V."/>
            <person name="Sperling L."/>
            <person name="Meyer E."/>
            <person name="Cohen J."/>
            <person name="Wincker P."/>
        </authorList>
    </citation>
    <scope>NUCLEOTIDE SEQUENCE [LARGE SCALE GENOMIC DNA]</scope>
    <source>
        <strain evidence="2 3">Stock d4-2</strain>
    </source>
</reference>
<dbReference type="InParanoid" id="A0D5M5"/>
<dbReference type="HOGENOM" id="CLU_263780_0_0_1"/>
<dbReference type="OMA" id="TRGFQCK"/>
<evidence type="ECO:0000256" key="1">
    <source>
        <dbReference type="SAM" id="Phobius"/>
    </source>
</evidence>
<name>A0D5M5_PARTE</name>
<dbReference type="OrthoDB" id="311722at2759"/>
<keyword evidence="1" id="KW-1133">Transmembrane helix</keyword>
<organism evidence="2 3">
    <name type="scientific">Paramecium tetraurelia</name>
    <dbReference type="NCBI Taxonomy" id="5888"/>
    <lineage>
        <taxon>Eukaryota</taxon>
        <taxon>Sar</taxon>
        <taxon>Alveolata</taxon>
        <taxon>Ciliophora</taxon>
        <taxon>Intramacronucleata</taxon>
        <taxon>Oligohymenophorea</taxon>
        <taxon>Peniculida</taxon>
        <taxon>Parameciidae</taxon>
        <taxon>Paramecium</taxon>
    </lineage>
</organism>